<dbReference type="GO" id="GO:0047545">
    <property type="term" value="F:(S)-2-hydroxyglutarate dehydrogenase activity"/>
    <property type="evidence" value="ECO:0007669"/>
    <property type="project" value="TreeGrafter"/>
</dbReference>
<dbReference type="InterPro" id="IPR036188">
    <property type="entry name" value="FAD/NAD-bd_sf"/>
</dbReference>
<reference evidence="11 12" key="1">
    <citation type="submission" date="2017-08" db="EMBL/GenBank/DDBJ databases">
        <title>Infants hospitalized years apart are colonized by the same room-sourced microbial strains.</title>
        <authorList>
            <person name="Brooks B."/>
            <person name="Olm M.R."/>
            <person name="Firek B.A."/>
            <person name="Baker R."/>
            <person name="Thomas B.C."/>
            <person name="Morowitz M.J."/>
            <person name="Banfield J.F."/>
        </authorList>
    </citation>
    <scope>NUCLEOTIDE SEQUENCE [LARGE SCALE GENOMIC DNA]</scope>
    <source>
        <strain evidence="11">S2_018_000_R3_110</strain>
    </source>
</reference>
<dbReference type="HAMAP" id="MF_00212">
    <property type="entry name" value="MQO"/>
    <property type="match status" value="1"/>
</dbReference>
<proteinExistence type="inferred from homology"/>
<keyword evidence="8 9" id="KW-0560">Oxidoreductase</keyword>
<dbReference type="PANTHER" id="PTHR43104">
    <property type="entry name" value="L-2-HYDROXYGLUTARATE DEHYDROGENASE, MITOCHONDRIAL"/>
    <property type="match status" value="1"/>
</dbReference>
<dbReference type="NCBIfam" id="NF003603">
    <property type="entry name" value="PRK05257.1-1"/>
    <property type="match status" value="1"/>
</dbReference>
<dbReference type="EC" id="1.1.5.4" evidence="9"/>
<evidence type="ECO:0000256" key="2">
    <source>
        <dbReference type="ARBA" id="ARBA00001974"/>
    </source>
</evidence>
<evidence type="ECO:0000256" key="3">
    <source>
        <dbReference type="ARBA" id="ARBA00005012"/>
    </source>
</evidence>
<keyword evidence="6 9" id="KW-0285">Flavoprotein</keyword>
<dbReference type="Gene3D" id="3.30.9.10">
    <property type="entry name" value="D-Amino Acid Oxidase, subunit A, domain 2"/>
    <property type="match status" value="1"/>
</dbReference>
<comment type="catalytic activity">
    <reaction evidence="1 9">
        <text>(S)-malate + a quinone = a quinol + oxaloacetate</text>
        <dbReference type="Rhea" id="RHEA:46012"/>
        <dbReference type="ChEBI" id="CHEBI:15589"/>
        <dbReference type="ChEBI" id="CHEBI:16452"/>
        <dbReference type="ChEBI" id="CHEBI:24646"/>
        <dbReference type="ChEBI" id="CHEBI:132124"/>
        <dbReference type="EC" id="1.1.5.4"/>
    </reaction>
</comment>
<comment type="cofactor">
    <cofactor evidence="2 9">
        <name>FAD</name>
        <dbReference type="ChEBI" id="CHEBI:57692"/>
    </cofactor>
</comment>
<dbReference type="GO" id="GO:0008924">
    <property type="term" value="F:L-malate dehydrogenase (quinone) activity"/>
    <property type="evidence" value="ECO:0007669"/>
    <property type="project" value="UniProtKB-UniRule"/>
</dbReference>
<feature type="compositionally biased region" description="Polar residues" evidence="10">
    <location>
        <begin position="524"/>
        <end position="535"/>
    </location>
</feature>
<keyword evidence="7 9" id="KW-0274">FAD</keyword>
<dbReference type="EMBL" id="QFNF01000009">
    <property type="protein sequence ID" value="PZO79055.1"/>
    <property type="molecule type" value="Genomic_DNA"/>
</dbReference>
<organism evidence="11 12">
    <name type="scientific">Sphingomonas hengshuiensis</name>
    <dbReference type="NCBI Taxonomy" id="1609977"/>
    <lineage>
        <taxon>Bacteria</taxon>
        <taxon>Pseudomonadati</taxon>
        <taxon>Pseudomonadota</taxon>
        <taxon>Alphaproteobacteria</taxon>
        <taxon>Sphingomonadales</taxon>
        <taxon>Sphingomonadaceae</taxon>
        <taxon>Sphingomonas</taxon>
    </lineage>
</organism>
<comment type="caution">
    <text evidence="11">The sequence shown here is derived from an EMBL/GenBank/DDBJ whole genome shotgun (WGS) entry which is preliminary data.</text>
</comment>
<dbReference type="InterPro" id="IPR006231">
    <property type="entry name" value="MQO"/>
</dbReference>
<dbReference type="NCBIfam" id="NF003605">
    <property type="entry name" value="PRK05257.1-4"/>
    <property type="match status" value="1"/>
</dbReference>
<sequence length="535" mass="58356">MASPPGPAPAQEQPLDVAVIGGGVMSVTLATYLQELEPNWRVAMFERLGGVAEESSNGWNNAGTGHSGFAELNYTPERADGTIDTTKAVQTAEQFEVARQFWAHEVRTGRLGAPNGFINPTPHMSLVWGDANIDYLRRRQAALVRNPLFYGMEYTRDPAKIRAWAPLVMEGRDPNQKVAATYMPIGTDVNWGVITRQLATALTKNPNFSLQLRHEVRGIRRGADGIWNVTVRNLADNTDRTVRARFVFIGAGGAALKLLQMSGIPEAREYGGFPVGGQFLAFENPAITARHDVKVYGKAEAGSPPMSVPHLDARKLDGKSVILFGPFALQSTKFLKNGSWQDLFNSVYKSNVGPMMAVGAENAELVKYLVSQAMLTDKDRQAELVKYFPNARRGDWKLVTAGQRVQIIKRDPEKGPVLQFGTEIVTDRQGTIAALLGASPGASTSPAIMLEVLKKAFPQRFASIWTPKIEGMIPSYGRTLNDDPALTNQIRRMTGETLNLPFIEVPADVRAVPAGAPAPAATQPGRSLNREQQAL</sequence>
<dbReference type="PANTHER" id="PTHR43104:SF2">
    <property type="entry name" value="L-2-HYDROXYGLUTARATE DEHYDROGENASE, MITOCHONDRIAL"/>
    <property type="match status" value="1"/>
</dbReference>
<dbReference type="Pfam" id="PF06039">
    <property type="entry name" value="Mqo"/>
    <property type="match status" value="1"/>
</dbReference>
<comment type="pathway">
    <text evidence="3 9">Carbohydrate metabolism; tricarboxylic acid cycle; oxaloacetate from (S)-malate (quinone route): step 1/1.</text>
</comment>
<evidence type="ECO:0000256" key="5">
    <source>
        <dbReference type="ARBA" id="ARBA00022532"/>
    </source>
</evidence>
<accession>A0A2W5B7A5</accession>
<dbReference type="GO" id="GO:0006099">
    <property type="term" value="P:tricarboxylic acid cycle"/>
    <property type="evidence" value="ECO:0007669"/>
    <property type="project" value="UniProtKB-UniRule"/>
</dbReference>
<evidence type="ECO:0000256" key="8">
    <source>
        <dbReference type="ARBA" id="ARBA00023002"/>
    </source>
</evidence>
<dbReference type="NCBIfam" id="NF003606">
    <property type="entry name" value="PRK05257.2-1"/>
    <property type="match status" value="1"/>
</dbReference>
<dbReference type="Gene3D" id="3.50.50.60">
    <property type="entry name" value="FAD/NAD(P)-binding domain"/>
    <property type="match status" value="1"/>
</dbReference>
<comment type="similarity">
    <text evidence="4 9">Belongs to the MQO family.</text>
</comment>
<dbReference type="NCBIfam" id="TIGR01320">
    <property type="entry name" value="mal_quin_oxido"/>
    <property type="match status" value="1"/>
</dbReference>
<protein>
    <recommendedName>
        <fullName evidence="9">Probable malate:quinone oxidoreductase</fullName>
        <ecNumber evidence="9">1.1.5.4</ecNumber>
    </recommendedName>
    <alternativeName>
        <fullName evidence="9">MQO</fullName>
    </alternativeName>
    <alternativeName>
        <fullName evidence="9">Malate dehydrogenase [quinone]</fullName>
    </alternativeName>
</protein>
<dbReference type="NCBIfam" id="NF009875">
    <property type="entry name" value="PRK13339.1"/>
    <property type="match status" value="1"/>
</dbReference>
<evidence type="ECO:0000256" key="9">
    <source>
        <dbReference type="HAMAP-Rule" id="MF_00212"/>
    </source>
</evidence>
<keyword evidence="5 9" id="KW-0816">Tricarboxylic acid cycle</keyword>
<evidence type="ECO:0000313" key="11">
    <source>
        <dbReference type="EMBL" id="PZO79055.1"/>
    </source>
</evidence>
<evidence type="ECO:0000256" key="10">
    <source>
        <dbReference type="SAM" id="MobiDB-lite"/>
    </source>
</evidence>
<feature type="region of interest" description="Disordered" evidence="10">
    <location>
        <begin position="515"/>
        <end position="535"/>
    </location>
</feature>
<dbReference type="AlphaFoldDB" id="A0A2W5B7A5"/>
<evidence type="ECO:0000256" key="7">
    <source>
        <dbReference type="ARBA" id="ARBA00022827"/>
    </source>
</evidence>
<name>A0A2W5B7A5_9SPHN</name>
<evidence type="ECO:0000256" key="6">
    <source>
        <dbReference type="ARBA" id="ARBA00022630"/>
    </source>
</evidence>
<dbReference type="Proteomes" id="UP000248614">
    <property type="component" value="Unassembled WGS sequence"/>
</dbReference>
<dbReference type="NCBIfam" id="NF003611">
    <property type="entry name" value="PRK05257.3-2"/>
    <property type="match status" value="1"/>
</dbReference>
<evidence type="ECO:0000313" key="12">
    <source>
        <dbReference type="Proteomes" id="UP000248614"/>
    </source>
</evidence>
<dbReference type="SUPFAM" id="SSF51905">
    <property type="entry name" value="FAD/NAD(P)-binding domain"/>
    <property type="match status" value="1"/>
</dbReference>
<gene>
    <name evidence="9 11" type="primary">mqo</name>
    <name evidence="11" type="ORF">DI632_05485</name>
</gene>
<dbReference type="UniPathway" id="UPA00223">
    <property type="reaction ID" value="UER01008"/>
</dbReference>
<evidence type="ECO:0000256" key="1">
    <source>
        <dbReference type="ARBA" id="ARBA00001139"/>
    </source>
</evidence>
<evidence type="ECO:0000256" key="4">
    <source>
        <dbReference type="ARBA" id="ARBA00006389"/>
    </source>
</evidence>